<reference evidence="1" key="2">
    <citation type="submission" date="2020-11" db="EMBL/GenBank/DDBJ databases">
        <title>Whole genome sequencing of Colletotrichum sp.</title>
        <authorList>
            <person name="Li H."/>
        </authorList>
    </citation>
    <scope>NUCLEOTIDE SEQUENCE</scope>
    <source>
        <strain evidence="1">CkLH20</strain>
    </source>
</reference>
<evidence type="ECO:0000313" key="2">
    <source>
        <dbReference type="Proteomes" id="UP000781932"/>
    </source>
</evidence>
<dbReference type="RefSeq" id="XP_038750921.1">
    <property type="nucleotide sequence ID" value="XM_038883326.1"/>
</dbReference>
<dbReference type="AlphaFoldDB" id="A0A9P6LPW9"/>
<dbReference type="Gene3D" id="3.30.70.100">
    <property type="match status" value="1"/>
</dbReference>
<dbReference type="SUPFAM" id="SSF54909">
    <property type="entry name" value="Dimeric alpha+beta barrel"/>
    <property type="match status" value="1"/>
</dbReference>
<organism evidence="1 2">
    <name type="scientific">Colletotrichum karsti</name>
    <dbReference type="NCBI Taxonomy" id="1095194"/>
    <lineage>
        <taxon>Eukaryota</taxon>
        <taxon>Fungi</taxon>
        <taxon>Dikarya</taxon>
        <taxon>Ascomycota</taxon>
        <taxon>Pezizomycotina</taxon>
        <taxon>Sordariomycetes</taxon>
        <taxon>Hypocreomycetidae</taxon>
        <taxon>Glomerellales</taxon>
        <taxon>Glomerellaceae</taxon>
        <taxon>Colletotrichum</taxon>
        <taxon>Colletotrichum boninense species complex</taxon>
    </lineage>
</organism>
<accession>A0A9P6LPW9</accession>
<gene>
    <name evidence="1" type="ORF">CkaCkLH20_00606</name>
</gene>
<keyword evidence="2" id="KW-1185">Reference proteome</keyword>
<evidence type="ECO:0000313" key="1">
    <source>
        <dbReference type="EMBL" id="KAF9881460.1"/>
    </source>
</evidence>
<reference evidence="1" key="1">
    <citation type="submission" date="2020-03" db="EMBL/GenBank/DDBJ databases">
        <authorList>
            <person name="He L."/>
        </authorList>
    </citation>
    <scope>NUCLEOTIDE SEQUENCE</scope>
    <source>
        <strain evidence="1">CkLH20</strain>
    </source>
</reference>
<dbReference type="GeneID" id="62156400"/>
<dbReference type="Proteomes" id="UP000781932">
    <property type="component" value="Unassembled WGS sequence"/>
</dbReference>
<comment type="caution">
    <text evidence="1">The sequence shown here is derived from an EMBL/GenBank/DDBJ whole genome shotgun (WGS) entry which is preliminary data.</text>
</comment>
<sequence length="109" mass="12864">MSQQKTETAFYITVYLNPDKLQDWFEASKPVFEKVKAENGLVFFEMYQVPDTPGTVCWVEKWSQPLDWLMQNQMNKDYYKDYFSATEAMYTKPREVKVLSPVGPPFCHS</sequence>
<proteinExistence type="predicted"/>
<name>A0A9P6LPW9_9PEZI</name>
<evidence type="ECO:0008006" key="3">
    <source>
        <dbReference type="Google" id="ProtNLM"/>
    </source>
</evidence>
<dbReference type="EMBL" id="JAATWM020000002">
    <property type="protein sequence ID" value="KAF9881460.1"/>
    <property type="molecule type" value="Genomic_DNA"/>
</dbReference>
<protein>
    <recommendedName>
        <fullName evidence="3">ABM domain-containing protein</fullName>
    </recommendedName>
</protein>
<dbReference type="OrthoDB" id="4126315at2759"/>
<dbReference type="InterPro" id="IPR011008">
    <property type="entry name" value="Dimeric_a/b-barrel"/>
</dbReference>